<dbReference type="InterPro" id="IPR006641">
    <property type="entry name" value="YqgF/RNaseH-like_dom"/>
</dbReference>
<dbReference type="Pfam" id="PF03652">
    <property type="entry name" value="RuvX"/>
    <property type="match status" value="1"/>
</dbReference>
<dbReference type="AlphaFoldDB" id="A0AAV9IV36"/>
<dbReference type="GO" id="GO:0004518">
    <property type="term" value="F:nuclease activity"/>
    <property type="evidence" value="ECO:0007669"/>
    <property type="project" value="UniProtKB-KW"/>
</dbReference>
<evidence type="ECO:0000256" key="3">
    <source>
        <dbReference type="ARBA" id="ARBA00022722"/>
    </source>
</evidence>
<dbReference type="InterPro" id="IPR012337">
    <property type="entry name" value="RNaseH-like_sf"/>
</dbReference>
<keyword evidence="1" id="KW-0963">Cytoplasm</keyword>
<dbReference type="SMART" id="SM00732">
    <property type="entry name" value="YqgFc"/>
    <property type="match status" value="1"/>
</dbReference>
<proteinExistence type="inferred from homology"/>
<feature type="region of interest" description="Disordered" evidence="5">
    <location>
        <begin position="181"/>
        <end position="200"/>
    </location>
</feature>
<dbReference type="SUPFAM" id="SSF53098">
    <property type="entry name" value="Ribonuclease H-like"/>
    <property type="match status" value="1"/>
</dbReference>
<dbReference type="NCBIfam" id="TIGR00250">
    <property type="entry name" value="RNAse_H_YqgF"/>
    <property type="match status" value="1"/>
</dbReference>
<keyword evidence="8" id="KW-1185">Reference proteome</keyword>
<dbReference type="PANTHER" id="PTHR33317">
    <property type="entry name" value="POLYNUCLEOTIDYL TRANSFERASE, RIBONUCLEASE H-LIKE SUPERFAMILY PROTEIN"/>
    <property type="match status" value="1"/>
</dbReference>
<keyword evidence="2" id="KW-0690">Ribosome biogenesis</keyword>
<keyword evidence="4" id="KW-0378">Hydrolase</keyword>
<evidence type="ECO:0000313" key="7">
    <source>
        <dbReference type="EMBL" id="KAK4536158.1"/>
    </source>
</evidence>
<dbReference type="PANTHER" id="PTHR33317:SF4">
    <property type="entry name" value="POLYNUCLEOTIDYL TRANSFERASE, RIBONUCLEASE H-LIKE SUPERFAMILY PROTEIN"/>
    <property type="match status" value="1"/>
</dbReference>
<dbReference type="GO" id="GO:0000967">
    <property type="term" value="P:rRNA 5'-end processing"/>
    <property type="evidence" value="ECO:0007669"/>
    <property type="project" value="TreeGrafter"/>
</dbReference>
<evidence type="ECO:0000259" key="6">
    <source>
        <dbReference type="SMART" id="SM00732"/>
    </source>
</evidence>
<dbReference type="InterPro" id="IPR037027">
    <property type="entry name" value="YqgF/RNaseH-like_dom_sf"/>
</dbReference>
<evidence type="ECO:0000313" key="8">
    <source>
        <dbReference type="Proteomes" id="UP001301350"/>
    </source>
</evidence>
<sequence length="200" mass="22120">MWVTSLFASQSAVGELGRKTLGVDYGLRWVGVAVSVGYAPRPVATLPHGQWKRPRRRRPNRVATPVVTQEALERLIAELLQIARGERVQQIVVGLPLNSCGEETRQSRLTRAFAQQLADASSVPIYLWDERYSSVRAAQNLHANGIRRHDDMLDMLDVESAAVLLSDFFDCRGVRAELVPRRGTDAGDSSSEPDALADVE</sequence>
<evidence type="ECO:0000256" key="2">
    <source>
        <dbReference type="ARBA" id="ARBA00022517"/>
    </source>
</evidence>
<evidence type="ECO:0000256" key="4">
    <source>
        <dbReference type="ARBA" id="ARBA00022801"/>
    </source>
</evidence>
<dbReference type="Gene3D" id="3.30.420.140">
    <property type="entry name" value="YqgF/RNase H-like domain"/>
    <property type="match status" value="1"/>
</dbReference>
<gene>
    <name evidence="7" type="ORF">CDCA_CDCA07G2183</name>
</gene>
<organism evidence="7 8">
    <name type="scientific">Cyanidium caldarium</name>
    <name type="common">Red alga</name>
    <dbReference type="NCBI Taxonomy" id="2771"/>
    <lineage>
        <taxon>Eukaryota</taxon>
        <taxon>Rhodophyta</taxon>
        <taxon>Bangiophyceae</taxon>
        <taxon>Cyanidiales</taxon>
        <taxon>Cyanidiaceae</taxon>
        <taxon>Cyanidium</taxon>
    </lineage>
</organism>
<dbReference type="EMBL" id="JANCYW010000007">
    <property type="protein sequence ID" value="KAK4536158.1"/>
    <property type="molecule type" value="Genomic_DNA"/>
</dbReference>
<feature type="domain" description="YqgF/RNase H-like" evidence="6">
    <location>
        <begin position="18"/>
        <end position="137"/>
    </location>
</feature>
<dbReference type="InterPro" id="IPR005227">
    <property type="entry name" value="YqgF"/>
</dbReference>
<keyword evidence="3" id="KW-0540">Nuclease</keyword>
<evidence type="ECO:0000256" key="5">
    <source>
        <dbReference type="SAM" id="MobiDB-lite"/>
    </source>
</evidence>
<accession>A0AAV9IV36</accession>
<dbReference type="HAMAP" id="MF_00651">
    <property type="entry name" value="Nuclease_YqgF"/>
    <property type="match status" value="1"/>
</dbReference>
<protein>
    <recommendedName>
        <fullName evidence="6">YqgF/RNase H-like domain-containing protein</fullName>
    </recommendedName>
</protein>
<name>A0AAV9IV36_CYACA</name>
<reference evidence="7 8" key="1">
    <citation type="submission" date="2022-07" db="EMBL/GenBank/DDBJ databases">
        <title>Genome-wide signatures of adaptation to extreme environments.</title>
        <authorList>
            <person name="Cho C.H."/>
            <person name="Yoon H.S."/>
        </authorList>
    </citation>
    <scope>NUCLEOTIDE SEQUENCE [LARGE SCALE GENOMIC DNA]</scope>
    <source>
        <strain evidence="7 8">DBV 063 E5</strain>
    </source>
</reference>
<evidence type="ECO:0000256" key="1">
    <source>
        <dbReference type="ARBA" id="ARBA00022490"/>
    </source>
</evidence>
<comment type="caution">
    <text evidence="7">The sequence shown here is derived from an EMBL/GenBank/DDBJ whole genome shotgun (WGS) entry which is preliminary data.</text>
</comment>
<dbReference type="CDD" id="cd16964">
    <property type="entry name" value="YqgF"/>
    <property type="match status" value="1"/>
</dbReference>
<dbReference type="GO" id="GO:0016787">
    <property type="term" value="F:hydrolase activity"/>
    <property type="evidence" value="ECO:0007669"/>
    <property type="project" value="UniProtKB-KW"/>
</dbReference>
<dbReference type="Proteomes" id="UP001301350">
    <property type="component" value="Unassembled WGS sequence"/>
</dbReference>